<name>A0A919J389_9ACTN</name>
<dbReference type="SUPFAM" id="SSF51658">
    <property type="entry name" value="Xylose isomerase-like"/>
    <property type="match status" value="1"/>
</dbReference>
<dbReference type="InterPro" id="IPR013022">
    <property type="entry name" value="Xyl_isomerase-like_TIM-brl"/>
</dbReference>
<protein>
    <submittedName>
        <fullName evidence="2">Xylose isomerase</fullName>
    </submittedName>
</protein>
<evidence type="ECO:0000259" key="1">
    <source>
        <dbReference type="Pfam" id="PF01261"/>
    </source>
</evidence>
<evidence type="ECO:0000313" key="3">
    <source>
        <dbReference type="Proteomes" id="UP000598174"/>
    </source>
</evidence>
<dbReference type="RefSeq" id="WP_203819584.1">
    <property type="nucleotide sequence ID" value="NZ_BAAABP010000052.1"/>
</dbReference>
<dbReference type="Pfam" id="PF01261">
    <property type="entry name" value="AP_endonuc_2"/>
    <property type="match status" value="1"/>
</dbReference>
<dbReference type="EMBL" id="BOMM01000047">
    <property type="protein sequence ID" value="GIE13133.1"/>
    <property type="molecule type" value="Genomic_DNA"/>
</dbReference>
<organism evidence="2 3">
    <name type="scientific">Paractinoplanes ferrugineus</name>
    <dbReference type="NCBI Taxonomy" id="113564"/>
    <lineage>
        <taxon>Bacteria</taxon>
        <taxon>Bacillati</taxon>
        <taxon>Actinomycetota</taxon>
        <taxon>Actinomycetes</taxon>
        <taxon>Micromonosporales</taxon>
        <taxon>Micromonosporaceae</taxon>
        <taxon>Paractinoplanes</taxon>
    </lineage>
</organism>
<reference evidence="2" key="1">
    <citation type="submission" date="2021-01" db="EMBL/GenBank/DDBJ databases">
        <title>Whole genome shotgun sequence of Actinoplanes ferrugineus NBRC 15555.</title>
        <authorList>
            <person name="Komaki H."/>
            <person name="Tamura T."/>
        </authorList>
    </citation>
    <scope>NUCLEOTIDE SEQUENCE</scope>
    <source>
        <strain evidence="2">NBRC 15555</strain>
    </source>
</reference>
<evidence type="ECO:0000313" key="2">
    <source>
        <dbReference type="EMBL" id="GIE13133.1"/>
    </source>
</evidence>
<gene>
    <name evidence="2" type="ORF">Afe05nite_49730</name>
</gene>
<keyword evidence="3" id="KW-1185">Reference proteome</keyword>
<dbReference type="GO" id="GO:0016853">
    <property type="term" value="F:isomerase activity"/>
    <property type="evidence" value="ECO:0007669"/>
    <property type="project" value="UniProtKB-KW"/>
</dbReference>
<keyword evidence="2" id="KW-0413">Isomerase</keyword>
<comment type="caution">
    <text evidence="2">The sequence shown here is derived from an EMBL/GenBank/DDBJ whole genome shotgun (WGS) entry which is preliminary data.</text>
</comment>
<dbReference type="AlphaFoldDB" id="A0A919J389"/>
<dbReference type="Proteomes" id="UP000598174">
    <property type="component" value="Unassembled WGS sequence"/>
</dbReference>
<dbReference type="InterPro" id="IPR036237">
    <property type="entry name" value="Xyl_isomerase-like_sf"/>
</dbReference>
<feature type="domain" description="Xylose isomerase-like TIM barrel" evidence="1">
    <location>
        <begin position="24"/>
        <end position="251"/>
    </location>
</feature>
<dbReference type="InterPro" id="IPR050312">
    <property type="entry name" value="IolE/XylAMocC-like"/>
</dbReference>
<dbReference type="Gene3D" id="3.20.20.150">
    <property type="entry name" value="Divalent-metal-dependent TIM barrel enzymes"/>
    <property type="match status" value="1"/>
</dbReference>
<proteinExistence type="predicted"/>
<accession>A0A919J389</accession>
<sequence length="267" mass="28368">MHSGQLSINQATAETSGTDDLAVACRAAGIDQVSLWRHKYLGQDPARTAATLRGHGLRVSSLCRGGFFTGTRPEQEAYEDNRRAIEEAVILGSPILVLVCGPAVGGDIAAAESAIRRGIERILPAAGDAGVTLAVEPFHPMFLAERSAVVTLAQAHRLLDDLTDPALALAIDTYHVWWDPALQAGLDRAAGRIAAVHVADWLVPTPSMLAGRGLPGDGVIPLGDLLTRIEATGFTGPVEVEVLNPDVWARPVAEVTADVRDRMARLW</sequence>
<dbReference type="PANTHER" id="PTHR12110">
    <property type="entry name" value="HYDROXYPYRUVATE ISOMERASE"/>
    <property type="match status" value="1"/>
</dbReference>
<dbReference type="PANTHER" id="PTHR12110:SF52">
    <property type="entry name" value="XYLOSE ISOMERASE"/>
    <property type="match status" value="1"/>
</dbReference>